<dbReference type="GO" id="GO:0006397">
    <property type="term" value="P:mRNA processing"/>
    <property type="evidence" value="ECO:0007669"/>
    <property type="project" value="UniProtKB-KW"/>
</dbReference>
<dbReference type="GO" id="GO:0046872">
    <property type="term" value="F:metal ion binding"/>
    <property type="evidence" value="ECO:0007669"/>
    <property type="project" value="UniProtKB-KW"/>
</dbReference>
<comment type="cofactor">
    <cofactor evidence="13">
        <name>Mg(2+)</name>
        <dbReference type="ChEBI" id="CHEBI:18420"/>
    </cofactor>
    <text evidence="13">Binds 2 magnesium ions. Also active with manganese.</text>
</comment>
<comment type="subcellular location">
    <subcellularLocation>
        <location evidence="2 11">Nucleus</location>
    </subcellularLocation>
</comment>
<comment type="function">
    <text evidence="11">Polymerase that creates the 3'-poly(A) tail of mRNA's.</text>
</comment>
<evidence type="ECO:0000259" key="17">
    <source>
        <dbReference type="Pfam" id="PF20750"/>
    </source>
</evidence>
<dbReference type="GO" id="GO:1990817">
    <property type="term" value="F:poly(A) RNA polymerase activity"/>
    <property type="evidence" value="ECO:0007669"/>
    <property type="project" value="UniProtKB-UniRule"/>
</dbReference>
<dbReference type="Gene3D" id="1.10.1410.10">
    <property type="match status" value="1"/>
</dbReference>
<evidence type="ECO:0000256" key="5">
    <source>
        <dbReference type="ARBA" id="ARBA00022679"/>
    </source>
</evidence>
<dbReference type="PANTHER" id="PTHR10682">
    <property type="entry name" value="POLY A POLYMERASE"/>
    <property type="match status" value="1"/>
</dbReference>
<feature type="binding site" evidence="12">
    <location>
        <begin position="240"/>
        <end position="241"/>
    </location>
    <ligand>
        <name>ATP</name>
        <dbReference type="ChEBI" id="CHEBI:30616"/>
    </ligand>
</feature>
<evidence type="ECO:0000256" key="13">
    <source>
        <dbReference type="PIRSR" id="PIRSR018425-2"/>
    </source>
</evidence>
<keyword evidence="5 11" id="KW-0808">Transferase</keyword>
<evidence type="ECO:0000256" key="2">
    <source>
        <dbReference type="ARBA" id="ARBA00004123"/>
    </source>
</evidence>
<proteinExistence type="inferred from homology"/>
<evidence type="ECO:0000256" key="4">
    <source>
        <dbReference type="ARBA" id="ARBA00022664"/>
    </source>
</evidence>
<keyword evidence="4 11" id="KW-0507">mRNA processing</keyword>
<dbReference type="InterPro" id="IPR048840">
    <property type="entry name" value="PolA_pol_NTPase"/>
</dbReference>
<evidence type="ECO:0000256" key="14">
    <source>
        <dbReference type="SAM" id="MobiDB-lite"/>
    </source>
</evidence>
<dbReference type="GO" id="GO:0031123">
    <property type="term" value="P:RNA 3'-end processing"/>
    <property type="evidence" value="ECO:0007669"/>
    <property type="project" value="InterPro"/>
</dbReference>
<keyword evidence="9 13" id="KW-0460">Magnesium</keyword>
<dbReference type="Pfam" id="PF04928">
    <property type="entry name" value="PAP_central"/>
    <property type="match status" value="1"/>
</dbReference>
<evidence type="ECO:0000256" key="6">
    <source>
        <dbReference type="ARBA" id="ARBA00022723"/>
    </source>
</evidence>
<keyword evidence="8 11" id="KW-0067">ATP-binding</keyword>
<feature type="compositionally biased region" description="Basic and acidic residues" evidence="14">
    <location>
        <begin position="447"/>
        <end position="456"/>
    </location>
</feature>
<dbReference type="CDD" id="cd05402">
    <property type="entry name" value="NT_PAP_TUTase"/>
    <property type="match status" value="1"/>
</dbReference>
<evidence type="ECO:0000256" key="9">
    <source>
        <dbReference type="ARBA" id="ARBA00022842"/>
    </source>
</evidence>
<evidence type="ECO:0000313" key="19">
    <source>
        <dbReference type="Proteomes" id="UP000799640"/>
    </source>
</evidence>
<dbReference type="OrthoDB" id="412748at2759"/>
<dbReference type="PIRSF" id="PIRSF018425">
    <property type="entry name" value="PolyA_polymerase"/>
    <property type="match status" value="1"/>
</dbReference>
<feature type="compositionally biased region" description="Basic and acidic residues" evidence="14">
    <location>
        <begin position="479"/>
        <end position="492"/>
    </location>
</feature>
<evidence type="ECO:0000256" key="3">
    <source>
        <dbReference type="ARBA" id="ARBA00010912"/>
    </source>
</evidence>
<dbReference type="GO" id="GO:0003723">
    <property type="term" value="F:RNA binding"/>
    <property type="evidence" value="ECO:0007669"/>
    <property type="project" value="UniProtKB-UniRule"/>
</dbReference>
<dbReference type="PANTHER" id="PTHR10682:SF10">
    <property type="entry name" value="POLYNUCLEOTIDE ADENYLYLTRANSFERASE"/>
    <property type="match status" value="1"/>
</dbReference>
<feature type="binding site" evidence="13">
    <location>
        <position position="161"/>
    </location>
    <ligand>
        <name>Mg(2+)</name>
        <dbReference type="ChEBI" id="CHEBI:18420"/>
        <label>2</label>
        <note>catalytic</note>
    </ligand>
</feature>
<dbReference type="FunFam" id="3.30.460.10:FF:000002">
    <property type="entry name" value="Poly(A) polymerase alpha, putative"/>
    <property type="match status" value="1"/>
</dbReference>
<dbReference type="SUPFAM" id="SSF55003">
    <property type="entry name" value="PAP/Archaeal CCA-adding enzyme, C-terminal domain"/>
    <property type="match status" value="1"/>
</dbReference>
<dbReference type="SUPFAM" id="SSF81301">
    <property type="entry name" value="Nucleotidyltransferase"/>
    <property type="match status" value="1"/>
</dbReference>
<dbReference type="EC" id="2.7.7.19" evidence="11"/>
<dbReference type="InterPro" id="IPR007012">
    <property type="entry name" value="PolA_pol_cen_dom"/>
</dbReference>
<keyword evidence="10 11" id="KW-0539">Nucleus</keyword>
<dbReference type="InterPro" id="IPR043519">
    <property type="entry name" value="NT_sf"/>
</dbReference>
<organism evidence="18 19">
    <name type="scientific">Trichodelitschia bisporula</name>
    <dbReference type="NCBI Taxonomy" id="703511"/>
    <lineage>
        <taxon>Eukaryota</taxon>
        <taxon>Fungi</taxon>
        <taxon>Dikarya</taxon>
        <taxon>Ascomycota</taxon>
        <taxon>Pezizomycotina</taxon>
        <taxon>Dothideomycetes</taxon>
        <taxon>Dothideomycetes incertae sedis</taxon>
        <taxon>Phaeotrichales</taxon>
        <taxon>Phaeotrichaceae</taxon>
        <taxon>Trichodelitschia</taxon>
    </lineage>
</organism>
<evidence type="ECO:0000256" key="7">
    <source>
        <dbReference type="ARBA" id="ARBA00022741"/>
    </source>
</evidence>
<feature type="domain" description="Poly(A) polymerase RNA-binding" evidence="15">
    <location>
        <begin position="360"/>
        <end position="525"/>
    </location>
</feature>
<name>A0A6G1HKD4_9PEZI</name>
<feature type="binding site" evidence="13">
    <location>
        <position position="104"/>
    </location>
    <ligand>
        <name>Mg(2+)</name>
        <dbReference type="ChEBI" id="CHEBI:18420"/>
        <label>2</label>
        <note>catalytic</note>
    </ligand>
</feature>
<protein>
    <recommendedName>
        <fullName evidence="11">Poly(A) polymerase</fullName>
        <ecNumber evidence="11">2.7.7.19</ecNumber>
    </recommendedName>
</protein>
<feature type="domain" description="Poly(A) polymerase nucleotidyltransferase" evidence="17">
    <location>
        <begin position="12"/>
        <end position="208"/>
    </location>
</feature>
<evidence type="ECO:0000256" key="8">
    <source>
        <dbReference type="ARBA" id="ARBA00022840"/>
    </source>
</evidence>
<dbReference type="Gene3D" id="3.30.460.10">
    <property type="entry name" value="Beta Polymerase, domain 2"/>
    <property type="match status" value="1"/>
</dbReference>
<evidence type="ECO:0000256" key="12">
    <source>
        <dbReference type="PIRSR" id="PIRSR018425-1"/>
    </source>
</evidence>
<dbReference type="InterPro" id="IPR007010">
    <property type="entry name" value="PolA_pol_RNA-bd_dom"/>
</dbReference>
<accession>A0A6G1HKD4</accession>
<feature type="binding site" evidence="13">
    <location>
        <position position="106"/>
    </location>
    <ligand>
        <name>Mg(2+)</name>
        <dbReference type="ChEBI" id="CHEBI:18420"/>
        <label>2</label>
        <note>catalytic</note>
    </ligand>
</feature>
<evidence type="ECO:0000313" key="18">
    <source>
        <dbReference type="EMBL" id="KAF2396319.1"/>
    </source>
</evidence>
<dbReference type="GO" id="GO:0005524">
    <property type="term" value="F:ATP binding"/>
    <property type="evidence" value="ECO:0007669"/>
    <property type="project" value="UniProtKB-UniRule"/>
</dbReference>
<evidence type="ECO:0000256" key="1">
    <source>
        <dbReference type="ARBA" id="ARBA00001936"/>
    </source>
</evidence>
<comment type="catalytic activity">
    <reaction evidence="11">
        <text>RNA(n) + ATP = RNA(n)-3'-adenine ribonucleotide + diphosphate</text>
        <dbReference type="Rhea" id="RHEA:11332"/>
        <dbReference type="Rhea" id="RHEA-COMP:14527"/>
        <dbReference type="Rhea" id="RHEA-COMP:17347"/>
        <dbReference type="ChEBI" id="CHEBI:30616"/>
        <dbReference type="ChEBI" id="CHEBI:33019"/>
        <dbReference type="ChEBI" id="CHEBI:140395"/>
        <dbReference type="ChEBI" id="CHEBI:173115"/>
        <dbReference type="EC" id="2.7.7.19"/>
    </reaction>
</comment>
<feature type="binding site" evidence="12">
    <location>
        <position position="222"/>
    </location>
    <ligand>
        <name>ATP</name>
        <dbReference type="ChEBI" id="CHEBI:30616"/>
    </ligand>
</feature>
<sequence>MAGSTENKHQWGVTGPISMSLPSEDELRLNEALINELKAQDNFESLEDTERRKQVLQLFQKVTEEFVRVVGKLKGLSQSAIDNAGGKVSTYGSYRLGVYGPGSDIDTLIVGPKHVTRSDFFEHFIATLRRMSPPDAIEEATPVSDAHVPIIKLEFSGISIDLIFVRLLVSSVPENLDLKDKTLLRGLDEVDLRSINGTRVTDEIMSLVPQVKSFRHALRAIKLWAQRRAIYSNVIGFPGGVAWAMMVARICQLYPMAPGAVIVAKFFHIMGGWPWPRPILLKNIEDGPLPVRAWNPQLYAPDRRHLMPIITPAYPSMCATHNITTSTKKVILRELARANTIAQAIHAGKKPWKELFQKHSFFSSDYKYYLSIIAASRTKEAQQTWSGLVQSKVRRLVSGIEFSDTGVAIAHPFNKGFDRVHLCKREEDVDMILQGDLQFQVQPGQEVKGEVKDATGESKASNGANGDDNGDKNNTTENKSGEDNSEAKGGDSKDDEPQDVAHDDAKKDITIYTTTFYIGLELAENDGMFPVTH</sequence>
<feature type="binding site" evidence="12">
    <location>
        <position position="161"/>
    </location>
    <ligand>
        <name>ATP</name>
        <dbReference type="ChEBI" id="CHEBI:30616"/>
    </ligand>
</feature>
<dbReference type="Gene3D" id="3.30.70.590">
    <property type="entry name" value="Poly(A) polymerase predicted RNA binding domain"/>
    <property type="match status" value="1"/>
</dbReference>
<dbReference type="InterPro" id="IPR014492">
    <property type="entry name" value="PolyA_polymerase"/>
</dbReference>
<dbReference type="Pfam" id="PF04926">
    <property type="entry name" value="PAP_RNA-bind"/>
    <property type="match status" value="1"/>
</dbReference>
<dbReference type="SUPFAM" id="SSF81631">
    <property type="entry name" value="PAP/OAS1 substrate-binding domain"/>
    <property type="match status" value="1"/>
</dbReference>
<evidence type="ECO:0000259" key="16">
    <source>
        <dbReference type="Pfam" id="PF04928"/>
    </source>
</evidence>
<evidence type="ECO:0000256" key="11">
    <source>
        <dbReference type="PIRNR" id="PIRNR018425"/>
    </source>
</evidence>
<keyword evidence="19" id="KW-1185">Reference proteome</keyword>
<comment type="cofactor">
    <cofactor evidence="1">
        <name>Mn(2+)</name>
        <dbReference type="ChEBI" id="CHEBI:29035"/>
    </cofactor>
</comment>
<dbReference type="InterPro" id="IPR011068">
    <property type="entry name" value="NuclTrfase_I-like_C"/>
</dbReference>
<reference evidence="18" key="1">
    <citation type="journal article" date="2020" name="Stud. Mycol.">
        <title>101 Dothideomycetes genomes: a test case for predicting lifestyles and emergence of pathogens.</title>
        <authorList>
            <person name="Haridas S."/>
            <person name="Albert R."/>
            <person name="Binder M."/>
            <person name="Bloem J."/>
            <person name="Labutti K."/>
            <person name="Salamov A."/>
            <person name="Andreopoulos B."/>
            <person name="Baker S."/>
            <person name="Barry K."/>
            <person name="Bills G."/>
            <person name="Bluhm B."/>
            <person name="Cannon C."/>
            <person name="Castanera R."/>
            <person name="Culley D."/>
            <person name="Daum C."/>
            <person name="Ezra D."/>
            <person name="Gonzalez J."/>
            <person name="Henrissat B."/>
            <person name="Kuo A."/>
            <person name="Liang C."/>
            <person name="Lipzen A."/>
            <person name="Lutzoni F."/>
            <person name="Magnuson J."/>
            <person name="Mondo S."/>
            <person name="Nolan M."/>
            <person name="Ohm R."/>
            <person name="Pangilinan J."/>
            <person name="Park H.-J."/>
            <person name="Ramirez L."/>
            <person name="Alfaro M."/>
            <person name="Sun H."/>
            <person name="Tritt A."/>
            <person name="Yoshinaga Y."/>
            <person name="Zwiers L.-H."/>
            <person name="Turgeon B."/>
            <person name="Goodwin S."/>
            <person name="Spatafora J."/>
            <person name="Crous P."/>
            <person name="Grigoriev I."/>
        </authorList>
    </citation>
    <scope>NUCLEOTIDE SEQUENCE</scope>
    <source>
        <strain evidence="18">CBS 262.69</strain>
    </source>
</reference>
<dbReference type="EMBL" id="ML996707">
    <property type="protein sequence ID" value="KAF2396319.1"/>
    <property type="molecule type" value="Genomic_DNA"/>
</dbReference>
<feature type="binding site" evidence="12">
    <location>
        <position position="231"/>
    </location>
    <ligand>
        <name>ATP</name>
        <dbReference type="ChEBI" id="CHEBI:30616"/>
    </ligand>
</feature>
<dbReference type="GO" id="GO:0005634">
    <property type="term" value="C:nucleus"/>
    <property type="evidence" value="ECO:0007669"/>
    <property type="project" value="UniProtKB-SubCell"/>
</dbReference>
<keyword evidence="6 13" id="KW-0479">Metal-binding</keyword>
<keyword evidence="7 11" id="KW-0547">Nucleotide-binding</keyword>
<feature type="binding site" evidence="13">
    <location>
        <position position="106"/>
    </location>
    <ligand>
        <name>Mg(2+)</name>
        <dbReference type="ChEBI" id="CHEBI:18420"/>
        <label>1</label>
        <note>catalytic</note>
    </ligand>
</feature>
<feature type="domain" description="Poly(A) polymerase central" evidence="16">
    <location>
        <begin position="213"/>
        <end position="358"/>
    </location>
</feature>
<dbReference type="Proteomes" id="UP000799640">
    <property type="component" value="Unassembled WGS sequence"/>
</dbReference>
<evidence type="ECO:0000259" key="15">
    <source>
        <dbReference type="Pfam" id="PF04926"/>
    </source>
</evidence>
<feature type="region of interest" description="Disordered" evidence="14">
    <location>
        <begin position="443"/>
        <end position="506"/>
    </location>
</feature>
<evidence type="ECO:0000256" key="10">
    <source>
        <dbReference type="ARBA" id="ARBA00023242"/>
    </source>
</evidence>
<dbReference type="Pfam" id="PF20750">
    <property type="entry name" value="PAP_NTPase"/>
    <property type="match status" value="1"/>
</dbReference>
<feature type="binding site" evidence="13">
    <location>
        <position position="104"/>
    </location>
    <ligand>
        <name>Mg(2+)</name>
        <dbReference type="ChEBI" id="CHEBI:18420"/>
        <label>1</label>
        <note>catalytic</note>
    </ligand>
</feature>
<feature type="binding site" evidence="12">
    <location>
        <begin position="104"/>
        <end position="106"/>
    </location>
    <ligand>
        <name>ATP</name>
        <dbReference type="ChEBI" id="CHEBI:30616"/>
    </ligand>
</feature>
<dbReference type="FunFam" id="1.10.1410.10:FF:000001">
    <property type="entry name" value="Putative poly(A) polymerase gamma"/>
    <property type="match status" value="1"/>
</dbReference>
<gene>
    <name evidence="18" type="ORF">EJ06DRAFT_234830</name>
</gene>
<comment type="similarity">
    <text evidence="3 11">Belongs to the poly(A) polymerase family.</text>
</comment>
<dbReference type="AlphaFoldDB" id="A0A6G1HKD4"/>